<dbReference type="Gene3D" id="3.10.450.50">
    <property type="match status" value="1"/>
</dbReference>
<dbReference type="InterPro" id="IPR032710">
    <property type="entry name" value="NTF2-like_dom_sf"/>
</dbReference>
<dbReference type="RefSeq" id="WP_138853874.1">
    <property type="nucleotide sequence ID" value="NZ_CP040710.1"/>
</dbReference>
<evidence type="ECO:0000313" key="1">
    <source>
        <dbReference type="EMBL" id="QCX01537.1"/>
    </source>
</evidence>
<dbReference type="Pfam" id="PF12893">
    <property type="entry name" value="Lumazine_bd_2"/>
    <property type="match status" value="1"/>
</dbReference>
<organism evidence="1 2">
    <name type="scientific">Aggregatimonas sangjinii</name>
    <dbReference type="NCBI Taxonomy" id="2583587"/>
    <lineage>
        <taxon>Bacteria</taxon>
        <taxon>Pseudomonadati</taxon>
        <taxon>Bacteroidota</taxon>
        <taxon>Flavobacteriia</taxon>
        <taxon>Flavobacteriales</taxon>
        <taxon>Flavobacteriaceae</taxon>
        <taxon>Aggregatimonas</taxon>
    </lineage>
</organism>
<protein>
    <submittedName>
        <fullName evidence="1">Nuclear transport factor 2 family protein</fullName>
    </submittedName>
</protein>
<dbReference type="AlphaFoldDB" id="A0A5B7SSN1"/>
<sequence length="143" mass="16413">MRTYFLTILLIATVTAGRAQTEEEAIKFALQSYIDGSSYSDPEKIAAPFYDDARMFLYKEDQPLYILSVPDYCAFFENRERGKFNGRTGNILSVDRENDIATAKVEILIADRDMRFIDMFLLKKLNGEWKIISKSATLMPEAD</sequence>
<gene>
    <name evidence="1" type="ORF">FGM00_16010</name>
</gene>
<proteinExistence type="predicted"/>
<reference evidence="1 2" key="1">
    <citation type="submission" date="2019-05" db="EMBL/GenBank/DDBJ databases">
        <title>Genome sequencing of F202Z8.</title>
        <authorList>
            <person name="Kwon Y.M."/>
        </authorList>
    </citation>
    <scope>NUCLEOTIDE SEQUENCE [LARGE SCALE GENOMIC DNA]</scope>
    <source>
        <strain evidence="1 2">F202Z8</strain>
    </source>
</reference>
<dbReference type="KEGG" id="asag:FGM00_16010"/>
<dbReference type="Proteomes" id="UP000310017">
    <property type="component" value="Chromosome"/>
</dbReference>
<dbReference type="EMBL" id="CP040710">
    <property type="protein sequence ID" value="QCX01537.1"/>
    <property type="molecule type" value="Genomic_DNA"/>
</dbReference>
<accession>A0A5B7SSN1</accession>
<dbReference type="SUPFAM" id="SSF54427">
    <property type="entry name" value="NTF2-like"/>
    <property type="match status" value="1"/>
</dbReference>
<dbReference type="OrthoDB" id="9792284at2"/>
<keyword evidence="2" id="KW-1185">Reference proteome</keyword>
<dbReference type="InterPro" id="IPR039437">
    <property type="entry name" value="FrzH/put_lumazine-bd"/>
</dbReference>
<evidence type="ECO:0000313" key="2">
    <source>
        <dbReference type="Proteomes" id="UP000310017"/>
    </source>
</evidence>
<name>A0A5B7SSN1_9FLAO</name>